<gene>
    <name evidence="1" type="ORF">JMJ77_010508</name>
</gene>
<organism evidence="1 2">
    <name type="scientific">Colletotrichum scovillei</name>
    <dbReference type="NCBI Taxonomy" id="1209932"/>
    <lineage>
        <taxon>Eukaryota</taxon>
        <taxon>Fungi</taxon>
        <taxon>Dikarya</taxon>
        <taxon>Ascomycota</taxon>
        <taxon>Pezizomycotina</taxon>
        <taxon>Sordariomycetes</taxon>
        <taxon>Hypocreomycetidae</taxon>
        <taxon>Glomerellales</taxon>
        <taxon>Glomerellaceae</taxon>
        <taxon>Colletotrichum</taxon>
        <taxon>Colletotrichum acutatum species complex</taxon>
    </lineage>
</organism>
<sequence>MHDGRSAFFDYGMPNGQPVLAILGSSPLIVYESMHAGMRVHCRVAWRLGKRAVDKERKWNEIASKSINLWSPLTRKQHIPGQVCGRCRADKWRCRCGRVLAWRVPAKRRERDEATNRSIAIRFGG</sequence>
<accession>A0A9P7QT34</accession>
<dbReference type="EMBL" id="JAESDN010000013">
    <property type="protein sequence ID" value="KAG7042409.1"/>
    <property type="molecule type" value="Genomic_DNA"/>
</dbReference>
<keyword evidence="2" id="KW-1185">Reference proteome</keyword>
<comment type="caution">
    <text evidence="1">The sequence shown here is derived from an EMBL/GenBank/DDBJ whole genome shotgun (WGS) entry which is preliminary data.</text>
</comment>
<proteinExistence type="predicted"/>
<evidence type="ECO:0000313" key="1">
    <source>
        <dbReference type="EMBL" id="KAG7042409.1"/>
    </source>
</evidence>
<dbReference type="AlphaFoldDB" id="A0A9P7QT34"/>
<reference evidence="1" key="1">
    <citation type="submission" date="2021-05" db="EMBL/GenBank/DDBJ databases">
        <title>Comparative genomics of three Colletotrichum scovillei strains and genetic complementation revealed genes involved fungal growth and virulence on chili pepper.</title>
        <authorList>
            <person name="Hsieh D.-K."/>
            <person name="Chuang S.-C."/>
            <person name="Chen C.-Y."/>
            <person name="Chao Y.-T."/>
            <person name="Lu M.-Y.J."/>
            <person name="Lee M.-H."/>
            <person name="Shih M.-C."/>
        </authorList>
    </citation>
    <scope>NUCLEOTIDE SEQUENCE</scope>
    <source>
        <strain evidence="1">Coll-153</strain>
    </source>
</reference>
<evidence type="ECO:0000313" key="2">
    <source>
        <dbReference type="Proteomes" id="UP000699042"/>
    </source>
</evidence>
<dbReference type="Proteomes" id="UP000699042">
    <property type="component" value="Unassembled WGS sequence"/>
</dbReference>
<protein>
    <submittedName>
        <fullName evidence="1">Uncharacterized protein</fullName>
    </submittedName>
</protein>
<name>A0A9P7QT34_9PEZI</name>